<dbReference type="Pfam" id="PF07238">
    <property type="entry name" value="PilZ"/>
    <property type="match status" value="1"/>
</dbReference>
<reference evidence="5" key="1">
    <citation type="submission" date="2018-06" db="EMBL/GenBank/DDBJ databases">
        <authorList>
            <person name="Zhirakovskaya E."/>
        </authorList>
    </citation>
    <scope>NUCLEOTIDE SEQUENCE</scope>
</reference>
<sequence length="237" mass="27299">MAQGEEVTDKAFIFSLLKRLQNGHALLTATVRGNSHPCNTTILEISTQTPFLVLDELNDPHSHTLYQDKKNMTVKGQLEGLTVSFECQLLKTDTDEEVSKYYIAFPESVVYHQKRQSYRIHISPDLQLPVELHYDKQIIRGGLIVDISQTGLGVSIEEFIKFEPGKYIDSCNIILPKHDTIRCKVIIRHSEYDETNNITHLGVEMLDLANQERHDYLRAVAHIQREMVRRHARVQHL</sequence>
<keyword evidence="1" id="KW-0547">Nucleotide-binding</keyword>
<evidence type="ECO:0008006" key="6">
    <source>
        <dbReference type="Google" id="ProtNLM"/>
    </source>
</evidence>
<dbReference type="Gene3D" id="2.30.110.10">
    <property type="entry name" value="Electron Transport, Fmn-binding Protein, Chain A"/>
    <property type="match status" value="1"/>
</dbReference>
<dbReference type="InterPro" id="IPR012349">
    <property type="entry name" value="Split_barrel_FMN-bd"/>
</dbReference>
<evidence type="ECO:0000256" key="2">
    <source>
        <dbReference type="ARBA" id="ARBA00023143"/>
    </source>
</evidence>
<evidence type="ECO:0000256" key="1">
    <source>
        <dbReference type="ARBA" id="ARBA00022741"/>
    </source>
</evidence>
<dbReference type="InterPro" id="IPR009875">
    <property type="entry name" value="PilZ_domain"/>
</dbReference>
<evidence type="ECO:0000259" key="3">
    <source>
        <dbReference type="Pfam" id="PF07238"/>
    </source>
</evidence>
<dbReference type="InterPro" id="IPR009926">
    <property type="entry name" value="T3SS_YcgR_PilZN"/>
</dbReference>
<proteinExistence type="predicted"/>
<accession>A0A3B0YPE6</accession>
<evidence type="ECO:0000259" key="4">
    <source>
        <dbReference type="Pfam" id="PF07317"/>
    </source>
</evidence>
<protein>
    <recommendedName>
        <fullName evidence="6">PilZ domain-containing protein</fullName>
    </recommendedName>
</protein>
<feature type="domain" description="Type III secretion system flagellar brake protein YcgR PilZN" evidence="4">
    <location>
        <begin position="7"/>
        <end position="110"/>
    </location>
</feature>
<evidence type="ECO:0000313" key="5">
    <source>
        <dbReference type="EMBL" id="VAW77122.1"/>
    </source>
</evidence>
<keyword evidence="2" id="KW-0975">Bacterial flagellum</keyword>
<dbReference type="AlphaFoldDB" id="A0A3B0YPE6"/>
<dbReference type="Gene3D" id="2.40.10.220">
    <property type="entry name" value="predicted glycosyltransferase like domains"/>
    <property type="match status" value="1"/>
</dbReference>
<name>A0A3B0YPE6_9ZZZZ</name>
<dbReference type="Pfam" id="PF07317">
    <property type="entry name" value="PilZN"/>
    <property type="match status" value="1"/>
</dbReference>
<dbReference type="GO" id="GO:0035438">
    <property type="term" value="F:cyclic-di-GMP binding"/>
    <property type="evidence" value="ECO:0007669"/>
    <property type="project" value="InterPro"/>
</dbReference>
<feature type="domain" description="PilZ" evidence="3">
    <location>
        <begin position="113"/>
        <end position="219"/>
    </location>
</feature>
<dbReference type="EMBL" id="UOFL01000118">
    <property type="protein sequence ID" value="VAW77122.1"/>
    <property type="molecule type" value="Genomic_DNA"/>
</dbReference>
<organism evidence="5">
    <name type="scientific">hydrothermal vent metagenome</name>
    <dbReference type="NCBI Taxonomy" id="652676"/>
    <lineage>
        <taxon>unclassified sequences</taxon>
        <taxon>metagenomes</taxon>
        <taxon>ecological metagenomes</taxon>
    </lineage>
</organism>
<dbReference type="SUPFAM" id="SSF141371">
    <property type="entry name" value="PilZ domain-like"/>
    <property type="match status" value="1"/>
</dbReference>
<gene>
    <name evidence="5" type="ORF">MNBD_GAMMA12-253</name>
</gene>